<dbReference type="SUPFAM" id="SSF50494">
    <property type="entry name" value="Trypsin-like serine proteases"/>
    <property type="match status" value="1"/>
</dbReference>
<comment type="caution">
    <text evidence="1">The sequence shown here is derived from an EMBL/GenBank/DDBJ whole genome shotgun (WGS) entry which is preliminary data.</text>
</comment>
<gene>
    <name evidence="1" type="ORF">S01H1_20071</name>
</gene>
<dbReference type="EMBL" id="BARS01010925">
    <property type="protein sequence ID" value="GAF98539.1"/>
    <property type="molecule type" value="Genomic_DNA"/>
</dbReference>
<dbReference type="Gene3D" id="2.60.120.380">
    <property type="match status" value="1"/>
</dbReference>
<dbReference type="InterPro" id="IPR009003">
    <property type="entry name" value="Peptidase_S1_PA"/>
</dbReference>
<feature type="non-terminal residue" evidence="1">
    <location>
        <position position="1"/>
    </location>
</feature>
<proteinExistence type="predicted"/>
<organism evidence="1">
    <name type="scientific">marine sediment metagenome</name>
    <dbReference type="NCBI Taxonomy" id="412755"/>
    <lineage>
        <taxon>unclassified sequences</taxon>
        <taxon>metagenomes</taxon>
        <taxon>ecological metagenomes</taxon>
    </lineage>
</organism>
<evidence type="ECO:0000313" key="1">
    <source>
        <dbReference type="EMBL" id="GAF98539.1"/>
    </source>
</evidence>
<name>X0TZ41_9ZZZZ</name>
<dbReference type="Gene3D" id="2.40.10.10">
    <property type="entry name" value="Trypsin-like serine proteases"/>
    <property type="match status" value="2"/>
</dbReference>
<dbReference type="AlphaFoldDB" id="X0TZ41"/>
<feature type="non-terminal residue" evidence="1">
    <location>
        <position position="290"/>
    </location>
</feature>
<evidence type="ECO:0008006" key="2">
    <source>
        <dbReference type="Google" id="ProtNLM"/>
    </source>
</evidence>
<reference evidence="1" key="1">
    <citation type="journal article" date="2014" name="Front. Microbiol.">
        <title>High frequency of phylogenetically diverse reductive dehalogenase-homologous genes in deep subseafloor sedimentary metagenomes.</title>
        <authorList>
            <person name="Kawai M."/>
            <person name="Futagami T."/>
            <person name="Toyoda A."/>
            <person name="Takaki Y."/>
            <person name="Nishi S."/>
            <person name="Hori S."/>
            <person name="Arai W."/>
            <person name="Tsubouchi T."/>
            <person name="Morono Y."/>
            <person name="Uchiyama I."/>
            <person name="Ito T."/>
            <person name="Fujiyama A."/>
            <person name="Inagaki F."/>
            <person name="Takami H."/>
        </authorList>
    </citation>
    <scope>NUCLEOTIDE SEQUENCE</scope>
    <source>
        <strain evidence="1">Expedition CK06-06</strain>
    </source>
</reference>
<protein>
    <recommendedName>
        <fullName evidence="2">Peptidase S1 domain-containing protein</fullName>
    </recommendedName>
</protein>
<dbReference type="InterPro" id="IPR043504">
    <property type="entry name" value="Peptidase_S1_PA_chymotrypsin"/>
</dbReference>
<accession>X0TZ41</accession>
<sequence length="290" mass="31849">PREGNCHLDVMCYPDYQPLHNATVRLDWVEGSYQVKCSGTQLATLAHDETPYLLTANHCHDSGAYLNSLVTTWLYQSNECDGYVPPFYTRPKSNRATFLVTRSESYGDQTLLMITGVVPDEAEWAEWDTDEVANGTSIAGIHHPTGAHKRISFGGRTTQTFGNPAYFHGVIWQAGGGTIEPGSSGSGLYRQDSKLLVGVASSVAEGTDCDNHPWGPCSYGKFDRFYPFIDTLLEIGGDDDFEENDSCAAAVDVPNGNYSDTVVKRLDDDWYHFFLPTGSGVTVNLTFTDA</sequence>